<organism evidence="8 9">
    <name type="scientific">Toxostoma redivivum</name>
    <name type="common">California thrasher</name>
    <dbReference type="NCBI Taxonomy" id="99882"/>
    <lineage>
        <taxon>Eukaryota</taxon>
        <taxon>Metazoa</taxon>
        <taxon>Chordata</taxon>
        <taxon>Craniata</taxon>
        <taxon>Vertebrata</taxon>
        <taxon>Euteleostomi</taxon>
        <taxon>Archelosauria</taxon>
        <taxon>Archosauria</taxon>
        <taxon>Dinosauria</taxon>
        <taxon>Saurischia</taxon>
        <taxon>Theropoda</taxon>
        <taxon>Coelurosauria</taxon>
        <taxon>Aves</taxon>
        <taxon>Neognathae</taxon>
        <taxon>Neoaves</taxon>
        <taxon>Telluraves</taxon>
        <taxon>Australaves</taxon>
        <taxon>Passeriformes</taxon>
        <taxon>Mimidae</taxon>
        <taxon>Toxostoma</taxon>
    </lineage>
</organism>
<feature type="non-terminal residue" evidence="8">
    <location>
        <position position="1"/>
    </location>
</feature>
<keyword evidence="3" id="KW-0540">Nuclease</keyword>
<reference evidence="8 9" key="1">
    <citation type="submission" date="2019-09" db="EMBL/GenBank/DDBJ databases">
        <title>Bird 10,000 Genomes (B10K) Project - Family phase.</title>
        <authorList>
            <person name="Zhang G."/>
        </authorList>
    </citation>
    <scope>NUCLEOTIDE SEQUENCE [LARGE SCALE GENOMIC DNA]</scope>
    <source>
        <strain evidence="8">B10K-DU-002-15</strain>
        <tissue evidence="8">Muscle</tissue>
    </source>
</reference>
<name>A0A7K5IY59_TOXRE</name>
<evidence type="ECO:0000256" key="4">
    <source>
        <dbReference type="ARBA" id="ARBA00022759"/>
    </source>
</evidence>
<keyword evidence="4" id="KW-0255">Endonuclease</keyword>
<dbReference type="AlphaFoldDB" id="A0A7K5IY59"/>
<keyword evidence="9" id="KW-1185">Reference proteome</keyword>
<dbReference type="GO" id="GO:0035613">
    <property type="term" value="F:RNA stem-loop binding"/>
    <property type="evidence" value="ECO:0007669"/>
    <property type="project" value="TreeGrafter"/>
</dbReference>
<dbReference type="Proteomes" id="UP000523146">
    <property type="component" value="Unassembled WGS sequence"/>
</dbReference>
<proteinExistence type="predicted"/>
<keyword evidence="1" id="KW-0808">Transferase</keyword>
<evidence type="ECO:0000259" key="7">
    <source>
        <dbReference type="PROSITE" id="PS50879"/>
    </source>
</evidence>
<dbReference type="PROSITE" id="PS50879">
    <property type="entry name" value="RNASE_H_1"/>
    <property type="match status" value="1"/>
</dbReference>
<evidence type="ECO:0000256" key="3">
    <source>
        <dbReference type="ARBA" id="ARBA00022722"/>
    </source>
</evidence>
<evidence type="ECO:0000256" key="6">
    <source>
        <dbReference type="ARBA" id="ARBA00022918"/>
    </source>
</evidence>
<dbReference type="PANTHER" id="PTHR41694">
    <property type="entry name" value="ENDOGENOUS RETROVIRUS GROUP K MEMBER POL PROTEIN"/>
    <property type="match status" value="1"/>
</dbReference>
<dbReference type="SUPFAM" id="SSF53098">
    <property type="entry name" value="Ribonuclease H-like"/>
    <property type="match status" value="1"/>
</dbReference>
<feature type="non-terminal residue" evidence="8">
    <location>
        <position position="110"/>
    </location>
</feature>
<evidence type="ECO:0000256" key="1">
    <source>
        <dbReference type="ARBA" id="ARBA00022679"/>
    </source>
</evidence>
<sequence length="110" mass="12572">QDWDFITKPLREEQPIPEATTIFTDAGKKSRKAAATWKEGTQWCHKILQAHPEDSLQTLELLAVVWVLSEFKGPINVVTDSFYVAGVVQRIEDASIKEICNKRLFDLLMQ</sequence>
<comment type="caution">
    <text evidence="8">The sequence shown here is derived from an EMBL/GenBank/DDBJ whole genome shotgun (WGS) entry which is preliminary data.</text>
</comment>
<dbReference type="Pfam" id="PF00075">
    <property type="entry name" value="RNase_H"/>
    <property type="match status" value="1"/>
</dbReference>
<protein>
    <submittedName>
        <fullName evidence="8">PO113 protein</fullName>
    </submittedName>
</protein>
<accession>A0A7K5IY59</accession>
<dbReference type="GO" id="GO:0003964">
    <property type="term" value="F:RNA-directed DNA polymerase activity"/>
    <property type="evidence" value="ECO:0007669"/>
    <property type="project" value="UniProtKB-KW"/>
</dbReference>
<keyword evidence="6" id="KW-0695">RNA-directed DNA polymerase</keyword>
<dbReference type="Gene3D" id="3.30.420.10">
    <property type="entry name" value="Ribonuclease H-like superfamily/Ribonuclease H"/>
    <property type="match status" value="1"/>
</dbReference>
<dbReference type="InterPro" id="IPR036397">
    <property type="entry name" value="RNaseH_sf"/>
</dbReference>
<dbReference type="InterPro" id="IPR012337">
    <property type="entry name" value="RNaseH-like_sf"/>
</dbReference>
<dbReference type="InterPro" id="IPR002156">
    <property type="entry name" value="RNaseH_domain"/>
</dbReference>
<evidence type="ECO:0000313" key="8">
    <source>
        <dbReference type="EMBL" id="NWS86529.1"/>
    </source>
</evidence>
<feature type="domain" description="RNase H type-1" evidence="7">
    <location>
        <begin position="16"/>
        <end position="110"/>
    </location>
</feature>
<keyword evidence="5" id="KW-0378">Hydrolase</keyword>
<keyword evidence="2" id="KW-0548">Nucleotidyltransferase</keyword>
<evidence type="ECO:0000256" key="5">
    <source>
        <dbReference type="ARBA" id="ARBA00022801"/>
    </source>
</evidence>
<gene>
    <name evidence="8" type="primary">Hervk</name>
    <name evidence="8" type="ORF">TOXRED_R15342</name>
</gene>
<dbReference type="PANTHER" id="PTHR41694:SF3">
    <property type="entry name" value="RNA-DIRECTED DNA POLYMERASE-RELATED"/>
    <property type="match status" value="1"/>
</dbReference>
<dbReference type="GO" id="GO:0004523">
    <property type="term" value="F:RNA-DNA hybrid ribonuclease activity"/>
    <property type="evidence" value="ECO:0007669"/>
    <property type="project" value="InterPro"/>
</dbReference>
<dbReference type="EMBL" id="VXBI01007655">
    <property type="protein sequence ID" value="NWS86529.1"/>
    <property type="molecule type" value="Genomic_DNA"/>
</dbReference>
<evidence type="ECO:0000256" key="2">
    <source>
        <dbReference type="ARBA" id="ARBA00022695"/>
    </source>
</evidence>
<evidence type="ECO:0000313" key="9">
    <source>
        <dbReference type="Proteomes" id="UP000523146"/>
    </source>
</evidence>